<evidence type="ECO:0000256" key="4">
    <source>
        <dbReference type="ARBA" id="ARBA00023136"/>
    </source>
</evidence>
<sequence>GFVSKLDEFICWLRDALETTDNWTPPRADIDSLRLYLETHLSFKLNVDSHSALKDSLLEEGRQLLELITSHKSGLRDMLHMISHQWQELQRQIRRQHNWMLRTLDAIRTHILSSERDEEERETHSHHGSPKQVELQQSHREAQKDVLDQMRVKLRSQQYCSNSRSVDFNLMSKSNSLSEFEAEYQELWDWLMDMESIVTDSHDLMMSEEQQHHLYKGNSVEMSMWLPKKTQLLGWSESLKRSGTELPADFDQRLTALRSKWDQLEHHISQGSLCGKKVLPEQSALKVSAALTQ</sequence>
<reference evidence="6 7" key="1">
    <citation type="submission" date="2023-09" db="EMBL/GenBank/DDBJ databases">
        <authorList>
            <person name="Wang M."/>
        </authorList>
    </citation>
    <scope>NUCLEOTIDE SEQUENCE [LARGE SCALE GENOMIC DNA]</scope>
    <source>
        <strain evidence="6">GT-2023</strain>
        <tissue evidence="6">Liver</tissue>
    </source>
</reference>
<evidence type="ECO:0000256" key="5">
    <source>
        <dbReference type="SAM" id="MobiDB-lite"/>
    </source>
</evidence>
<dbReference type="EMBL" id="JAYMGO010000017">
    <property type="protein sequence ID" value="KAL1257531.1"/>
    <property type="molecule type" value="Genomic_DNA"/>
</dbReference>
<dbReference type="PANTHER" id="PTHR14514:SF2">
    <property type="entry name" value="A-KINASE ANCHOR PROTEIN 6"/>
    <property type="match status" value="1"/>
</dbReference>
<name>A0ABR3LZS7_9TELE</name>
<dbReference type="Gene3D" id="1.20.58.60">
    <property type="match status" value="1"/>
</dbReference>
<dbReference type="Pfam" id="PF00435">
    <property type="entry name" value="Spectrin"/>
    <property type="match status" value="1"/>
</dbReference>
<keyword evidence="4" id="KW-0472">Membrane</keyword>
<protein>
    <recommendedName>
        <fullName evidence="8">A kinase (PRKA) anchor protein 6</fullName>
    </recommendedName>
</protein>
<accession>A0ABR3LZS7</accession>
<dbReference type="InterPro" id="IPR002017">
    <property type="entry name" value="Spectrin_repeat"/>
</dbReference>
<evidence type="ECO:0000313" key="6">
    <source>
        <dbReference type="EMBL" id="KAL1257531.1"/>
    </source>
</evidence>
<evidence type="ECO:0000256" key="1">
    <source>
        <dbReference type="ARBA" id="ARBA00004308"/>
    </source>
</evidence>
<keyword evidence="7" id="KW-1185">Reference proteome</keyword>
<evidence type="ECO:0000256" key="2">
    <source>
        <dbReference type="ARBA" id="ARBA00022553"/>
    </source>
</evidence>
<comment type="caution">
    <text evidence="6">The sequence shown here is derived from an EMBL/GenBank/DDBJ whole genome shotgun (WGS) entry which is preliminary data.</text>
</comment>
<feature type="non-terminal residue" evidence="6">
    <location>
        <position position="1"/>
    </location>
</feature>
<evidence type="ECO:0000256" key="3">
    <source>
        <dbReference type="ARBA" id="ARBA00022737"/>
    </source>
</evidence>
<evidence type="ECO:0000313" key="7">
    <source>
        <dbReference type="Proteomes" id="UP001558613"/>
    </source>
</evidence>
<gene>
    <name evidence="6" type="ORF">QQF64_010775</name>
</gene>
<feature type="region of interest" description="Disordered" evidence="5">
    <location>
        <begin position="114"/>
        <end position="140"/>
    </location>
</feature>
<evidence type="ECO:0008006" key="8">
    <source>
        <dbReference type="Google" id="ProtNLM"/>
    </source>
</evidence>
<feature type="non-terminal residue" evidence="6">
    <location>
        <position position="293"/>
    </location>
</feature>
<comment type="subcellular location">
    <subcellularLocation>
        <location evidence="1">Endomembrane system</location>
    </subcellularLocation>
</comment>
<keyword evidence="3" id="KW-0677">Repeat</keyword>
<organism evidence="6 7">
    <name type="scientific">Cirrhinus molitorella</name>
    <name type="common">mud carp</name>
    <dbReference type="NCBI Taxonomy" id="172907"/>
    <lineage>
        <taxon>Eukaryota</taxon>
        <taxon>Metazoa</taxon>
        <taxon>Chordata</taxon>
        <taxon>Craniata</taxon>
        <taxon>Vertebrata</taxon>
        <taxon>Euteleostomi</taxon>
        <taxon>Actinopterygii</taxon>
        <taxon>Neopterygii</taxon>
        <taxon>Teleostei</taxon>
        <taxon>Ostariophysi</taxon>
        <taxon>Cypriniformes</taxon>
        <taxon>Cyprinidae</taxon>
        <taxon>Labeoninae</taxon>
        <taxon>Labeonini</taxon>
        <taxon>Cirrhinus</taxon>
    </lineage>
</organism>
<proteinExistence type="predicted"/>
<dbReference type="PANTHER" id="PTHR14514">
    <property type="entry name" value="PKA ANCHORING PROTEIN"/>
    <property type="match status" value="1"/>
</dbReference>
<dbReference type="SUPFAM" id="SSF46966">
    <property type="entry name" value="Spectrin repeat"/>
    <property type="match status" value="2"/>
</dbReference>
<dbReference type="Proteomes" id="UP001558613">
    <property type="component" value="Unassembled WGS sequence"/>
</dbReference>
<keyword evidence="2" id="KW-0597">Phosphoprotein</keyword>